<evidence type="ECO:0000313" key="2">
    <source>
        <dbReference type="Proteomes" id="UP000105122"/>
    </source>
</evidence>
<protein>
    <submittedName>
        <fullName evidence="1">A23</fullName>
    </submittedName>
</protein>
<reference evidence="1 2" key="1">
    <citation type="journal article" date="2015" name="Genome Announc.">
        <title>Complete Genome Sequence of Rat Cytomegalovirus Strain ALL-03 (Malaysian Strain).</title>
        <authorList>
            <person name="Balakrishnan K.N."/>
            <person name="Abdullah A.A."/>
            <person name="Camalxaman S.N."/>
            <person name="Quah Y.W."/>
            <person name="Abba Y."/>
            <person name="Hani H."/>
            <person name="Loh H.S."/>
            <person name="Kamal F.M."/>
            <person name="Zeenathul N.A."/>
            <person name="Aini I."/>
            <person name="Omar A.R."/>
            <person name="Noordin M.M."/>
            <person name="Mohd Azmi M.L."/>
        </authorList>
    </citation>
    <scope>NUCLEOTIDE SEQUENCE [LARGE SCALE GENOMIC DNA]</scope>
    <source>
        <strain evidence="1">ALL-03</strain>
    </source>
</reference>
<proteinExistence type="predicted"/>
<evidence type="ECO:0000313" key="1">
    <source>
        <dbReference type="EMBL" id="AKE44198.1"/>
    </source>
</evidence>
<gene>
    <name evidence="1" type="primary">a23</name>
</gene>
<dbReference type="Proteomes" id="UP000105122">
    <property type="component" value="Segment"/>
</dbReference>
<accession>A0A0F6R481</accession>
<dbReference type="EMBL" id="KP967684">
    <property type="protein sequence ID" value="AKE44198.1"/>
    <property type="molecule type" value="Genomic_DNA"/>
</dbReference>
<sequence>MAPPEALLDILVDFSSIEASVAANINRRVRLQYPKGVILCIGRRTRTILPDADGRPVDECARVAAFVCCSETFKFVGSIIPADSELTPKDRRRTRLIRWVNRRNEDQDSSSDESSTVRDVDNGVVGAACIAAAAVLGPVIGMGNLNAVYADGADIAYQQAPEVYVSVRGKIFIYMRVSRSEVVGCVAKDVEALVKDGICGVYLPVRRPIVCRSQASRELTECKCIEDTIQWRERNLTKRIVLGDKSELSACDQYFVGFDVAMMDRWAVEADTNAMDVMGLISEPLVIPPYVILTDDLSRVYLVQGGSSLVMIADDYFEFVEHGLRRFHENCLFFDDPIEASLVKKPACPNGMVHNAATNGVPPGSESWAKKRRRQRMRIVIQRFLKNFKK</sequence>
<name>A0A0F6R481_RCMVE</name>
<organism evidence="1 2">
    <name type="scientific">Rat cytomegalovirus ALL-03</name>
    <dbReference type="NCBI Taxonomy" id="1640278"/>
    <lineage>
        <taxon>Viruses</taxon>
        <taxon>Duplodnaviria</taxon>
        <taxon>Heunggongvirae</taxon>
        <taxon>Peploviricota</taxon>
        <taxon>Herviviricetes</taxon>
        <taxon>Herpesvirales</taxon>
        <taxon>Orthoherpesviridae</taxon>
        <taxon>Betaherpesvirinae</taxon>
        <taxon>Muromegalovirus</taxon>
        <taxon>Muromegalovirus muridbeta8</taxon>
        <taxon>Rat cytomegalovirus (isolate England)</taxon>
    </lineage>
</organism>